<accession>X1STX9</accession>
<sequence>MPKLPEQFQGLNLLGCLFNTFIYIEISGTGGSAFRPMYAKFLDEASEILSEYQLKEGAERFRDSGKIWSEIAASALPDFWPTLKRIRELSFEKNRIFEEQKIGALERMRNINIELDNLMKEAEKDLQKKELAALLDDLKYKIFKCYAIEEQAFKMLSF</sequence>
<evidence type="ECO:0000313" key="3">
    <source>
        <dbReference type="EMBL" id="GAI96413.1"/>
    </source>
</evidence>
<evidence type="ECO:0000256" key="1">
    <source>
        <dbReference type="SAM" id="Coils"/>
    </source>
</evidence>
<feature type="domain" description="DUF4872" evidence="2">
    <location>
        <begin position="3"/>
        <end position="75"/>
    </location>
</feature>
<dbReference type="EMBL" id="BARW01019536">
    <property type="protein sequence ID" value="GAI96413.1"/>
    <property type="molecule type" value="Genomic_DNA"/>
</dbReference>
<dbReference type="Pfam" id="PF16169">
    <property type="entry name" value="DUF4872"/>
    <property type="match status" value="1"/>
</dbReference>
<dbReference type="AlphaFoldDB" id="X1STX9"/>
<protein>
    <recommendedName>
        <fullName evidence="2">DUF4872 domain-containing protein</fullName>
    </recommendedName>
</protein>
<keyword evidence="1" id="KW-0175">Coiled coil</keyword>
<comment type="caution">
    <text evidence="3">The sequence shown here is derived from an EMBL/GenBank/DDBJ whole genome shotgun (WGS) entry which is preliminary data.</text>
</comment>
<gene>
    <name evidence="3" type="ORF">S12H4_33177</name>
</gene>
<feature type="coiled-coil region" evidence="1">
    <location>
        <begin position="101"/>
        <end position="132"/>
    </location>
</feature>
<reference evidence="3" key="1">
    <citation type="journal article" date="2014" name="Front. Microbiol.">
        <title>High frequency of phylogenetically diverse reductive dehalogenase-homologous genes in deep subseafloor sedimentary metagenomes.</title>
        <authorList>
            <person name="Kawai M."/>
            <person name="Futagami T."/>
            <person name="Toyoda A."/>
            <person name="Takaki Y."/>
            <person name="Nishi S."/>
            <person name="Hori S."/>
            <person name="Arai W."/>
            <person name="Tsubouchi T."/>
            <person name="Morono Y."/>
            <person name="Uchiyama I."/>
            <person name="Ito T."/>
            <person name="Fujiyama A."/>
            <person name="Inagaki F."/>
            <person name="Takami H."/>
        </authorList>
    </citation>
    <scope>NUCLEOTIDE SEQUENCE</scope>
    <source>
        <strain evidence="3">Expedition CK06-06</strain>
    </source>
</reference>
<name>X1STX9_9ZZZZ</name>
<organism evidence="3">
    <name type="scientific">marine sediment metagenome</name>
    <dbReference type="NCBI Taxonomy" id="412755"/>
    <lineage>
        <taxon>unclassified sequences</taxon>
        <taxon>metagenomes</taxon>
        <taxon>ecological metagenomes</taxon>
    </lineage>
</organism>
<proteinExistence type="predicted"/>
<dbReference type="InterPro" id="IPR032369">
    <property type="entry name" value="DUF4872"/>
</dbReference>
<evidence type="ECO:0000259" key="2">
    <source>
        <dbReference type="Pfam" id="PF16169"/>
    </source>
</evidence>